<dbReference type="Proteomes" id="UP000587760">
    <property type="component" value="Unassembled WGS sequence"/>
</dbReference>
<accession>A0A841R5F4</accession>
<dbReference type="SMART" id="SM00470">
    <property type="entry name" value="ParB"/>
    <property type="match status" value="1"/>
</dbReference>
<dbReference type="CDD" id="cd16410">
    <property type="entry name" value="ParB_N_like"/>
    <property type="match status" value="1"/>
</dbReference>
<reference evidence="2 3" key="1">
    <citation type="submission" date="2020-08" db="EMBL/GenBank/DDBJ databases">
        <title>Genomic Encyclopedia of Type Strains, Phase IV (KMG-IV): sequencing the most valuable type-strain genomes for metagenomic binning, comparative biology and taxonomic classification.</title>
        <authorList>
            <person name="Goeker M."/>
        </authorList>
    </citation>
    <scope>NUCLEOTIDE SEQUENCE [LARGE SCALE GENOMIC DNA]</scope>
    <source>
        <strain evidence="2 3">DSM 2461</strain>
    </source>
</reference>
<dbReference type="InterPro" id="IPR050336">
    <property type="entry name" value="Chromosome_partition/occlusion"/>
</dbReference>
<evidence type="ECO:0000313" key="2">
    <source>
        <dbReference type="EMBL" id="MBB6479056.1"/>
    </source>
</evidence>
<proteinExistence type="predicted"/>
<gene>
    <name evidence="2" type="ORF">HNR50_000689</name>
</gene>
<organism evidence="2 3">
    <name type="scientific">Spirochaeta isovalerica</name>
    <dbReference type="NCBI Taxonomy" id="150"/>
    <lineage>
        <taxon>Bacteria</taxon>
        <taxon>Pseudomonadati</taxon>
        <taxon>Spirochaetota</taxon>
        <taxon>Spirochaetia</taxon>
        <taxon>Spirochaetales</taxon>
        <taxon>Spirochaetaceae</taxon>
        <taxon>Spirochaeta</taxon>
    </lineage>
</organism>
<comment type="caution">
    <text evidence="2">The sequence shown here is derived from an EMBL/GenBank/DDBJ whole genome shotgun (WGS) entry which is preliminary data.</text>
</comment>
<dbReference type="GO" id="GO:0005694">
    <property type="term" value="C:chromosome"/>
    <property type="evidence" value="ECO:0007669"/>
    <property type="project" value="TreeGrafter"/>
</dbReference>
<dbReference type="SUPFAM" id="SSF110849">
    <property type="entry name" value="ParB/Sulfiredoxin"/>
    <property type="match status" value="1"/>
</dbReference>
<sequence>MQLDINKIVINKRVRKNTGDLSQLAESMEKYGQMHPVIVNKKMELISGYRRMQCARQLNWKTVFAIVVDINSEPEKLAMELEENLRRKDFTEEEKIEAFKKLAKLSRPNFFTRLFKAIALFFKGLFKPGR</sequence>
<feature type="domain" description="ParB-like N-terminal" evidence="1">
    <location>
        <begin position="1"/>
        <end position="85"/>
    </location>
</feature>
<dbReference type="RefSeq" id="WP_184743796.1">
    <property type="nucleotide sequence ID" value="NZ_JACHGJ010000001.1"/>
</dbReference>
<dbReference type="EMBL" id="JACHGJ010000001">
    <property type="protein sequence ID" value="MBB6479056.1"/>
    <property type="molecule type" value="Genomic_DNA"/>
</dbReference>
<dbReference type="Gene3D" id="3.90.1530.10">
    <property type="entry name" value="Conserved hypothetical protein from pyrococcus furiosus pfu- 392566-001, ParB domain"/>
    <property type="match status" value="1"/>
</dbReference>
<dbReference type="GO" id="GO:0007059">
    <property type="term" value="P:chromosome segregation"/>
    <property type="evidence" value="ECO:0007669"/>
    <property type="project" value="TreeGrafter"/>
</dbReference>
<dbReference type="InterPro" id="IPR003115">
    <property type="entry name" value="ParB_N"/>
</dbReference>
<dbReference type="InterPro" id="IPR036086">
    <property type="entry name" value="ParB/Sulfiredoxin_sf"/>
</dbReference>
<dbReference type="Pfam" id="PF02195">
    <property type="entry name" value="ParB_N"/>
    <property type="match status" value="1"/>
</dbReference>
<dbReference type="GO" id="GO:0045881">
    <property type="term" value="P:positive regulation of sporulation resulting in formation of a cellular spore"/>
    <property type="evidence" value="ECO:0007669"/>
    <property type="project" value="TreeGrafter"/>
</dbReference>
<keyword evidence="3" id="KW-1185">Reference proteome</keyword>
<protein>
    <submittedName>
        <fullName evidence="2">ParB family chromosome partitioning protein</fullName>
    </submittedName>
</protein>
<name>A0A841R5F4_9SPIO</name>
<dbReference type="PANTHER" id="PTHR33375">
    <property type="entry name" value="CHROMOSOME-PARTITIONING PROTEIN PARB-RELATED"/>
    <property type="match status" value="1"/>
</dbReference>
<dbReference type="PANTHER" id="PTHR33375:SF1">
    <property type="entry name" value="CHROMOSOME-PARTITIONING PROTEIN PARB-RELATED"/>
    <property type="match status" value="1"/>
</dbReference>
<evidence type="ECO:0000313" key="3">
    <source>
        <dbReference type="Proteomes" id="UP000587760"/>
    </source>
</evidence>
<dbReference type="AlphaFoldDB" id="A0A841R5F4"/>
<evidence type="ECO:0000259" key="1">
    <source>
        <dbReference type="SMART" id="SM00470"/>
    </source>
</evidence>